<dbReference type="PANTHER" id="PTHR43591:SF24">
    <property type="entry name" value="2-METHOXY-6-POLYPRENYL-1,4-BENZOQUINOL METHYLASE, MITOCHONDRIAL"/>
    <property type="match status" value="1"/>
</dbReference>
<dbReference type="Pfam" id="PF08241">
    <property type="entry name" value="Methyltransf_11"/>
    <property type="match status" value="1"/>
</dbReference>
<dbReference type="PANTHER" id="PTHR43591">
    <property type="entry name" value="METHYLTRANSFERASE"/>
    <property type="match status" value="1"/>
</dbReference>
<keyword evidence="2" id="KW-0489">Methyltransferase</keyword>
<proteinExistence type="predicted"/>
<evidence type="ECO:0000313" key="2">
    <source>
        <dbReference type="EMBL" id="MBR0659234.1"/>
    </source>
</evidence>
<feature type="domain" description="Methyltransferase type 11" evidence="1">
    <location>
        <begin position="43"/>
        <end position="136"/>
    </location>
</feature>
<dbReference type="RefSeq" id="WP_168038417.1">
    <property type="nucleotide sequence ID" value="NZ_JAAEDK010000015.1"/>
</dbReference>
<dbReference type="GO" id="GO:0032259">
    <property type="term" value="P:methylation"/>
    <property type="evidence" value="ECO:0007669"/>
    <property type="project" value="UniProtKB-KW"/>
</dbReference>
<dbReference type="CDD" id="cd02440">
    <property type="entry name" value="AdoMet_MTases"/>
    <property type="match status" value="1"/>
</dbReference>
<dbReference type="Gene3D" id="3.40.50.150">
    <property type="entry name" value="Vaccinia Virus protein VP39"/>
    <property type="match status" value="1"/>
</dbReference>
<dbReference type="SUPFAM" id="SSF53335">
    <property type="entry name" value="S-adenosyl-L-methionine-dependent methyltransferases"/>
    <property type="match status" value="1"/>
</dbReference>
<reference evidence="3 4" key="2">
    <citation type="submission" date="2020-02" db="EMBL/GenBank/DDBJ databases">
        <authorList>
            <person name="Sun Q."/>
            <person name="Inoue M."/>
        </authorList>
    </citation>
    <scope>NUCLEOTIDE SEQUENCE [LARGE SCALE GENOMIC DNA]</scope>
    <source>
        <strain evidence="3 4">KCTC 22478</strain>
    </source>
</reference>
<dbReference type="Proteomes" id="UP000746741">
    <property type="component" value="Unassembled WGS sequence"/>
</dbReference>
<keyword evidence="4" id="KW-1185">Reference proteome</keyword>
<reference evidence="2" key="1">
    <citation type="submission" date="2020-01" db="EMBL/GenBank/DDBJ databases">
        <authorList>
            <person name="Rat A."/>
        </authorList>
    </citation>
    <scope>NUCLEOTIDE SEQUENCE</scope>
    <source>
        <strain evidence="2">LMG 31161</strain>
    </source>
</reference>
<evidence type="ECO:0000313" key="3">
    <source>
        <dbReference type="EMBL" id="NKE15632.1"/>
    </source>
</evidence>
<accession>A0A9X9WFX4</accession>
<evidence type="ECO:0000313" key="4">
    <source>
        <dbReference type="Proteomes" id="UP000746741"/>
    </source>
</evidence>
<dbReference type="EMBL" id="JAAEDK010000015">
    <property type="protein sequence ID" value="MBR0659234.1"/>
    <property type="molecule type" value="Genomic_DNA"/>
</dbReference>
<dbReference type="AlphaFoldDB" id="A0A9X9WFX4"/>
<gene>
    <name evidence="3" type="ORF">GWK15_01640</name>
    <name evidence="2" type="ORF">GXW75_08240</name>
</gene>
<dbReference type="InterPro" id="IPR029063">
    <property type="entry name" value="SAM-dependent_MTases_sf"/>
</dbReference>
<protein>
    <submittedName>
        <fullName evidence="2">Methyltransferase domain-containing protein</fullName>
    </submittedName>
</protein>
<sequence>MSAPSQIVFNDGAGYERSMGVWSRLAGEVFLDWLRPPPGQRWIDVGCGNGAFTELLMQHCAPAEAIGIDPSEGQLAFARTRPGANGATFLEGDAMALPFEQDRFDAATMALVIFFVPDPAKGVAEMARVVRPGGTAAAYVWDFENGGFPYEPVQAQFRAIGATPPLPPRLETARQDVLAALWHDAGFTDVETRRITVERSFPDFEAFWESITSSPSLRALVESVSPAQRETVLARLREVLPTDATGAIRYAAHANAVRGRLPG</sequence>
<comment type="caution">
    <text evidence="2">The sequence shown here is derived from an EMBL/GenBank/DDBJ whole genome shotgun (WGS) entry which is preliminary data.</text>
</comment>
<evidence type="ECO:0000259" key="1">
    <source>
        <dbReference type="Pfam" id="PF08241"/>
    </source>
</evidence>
<evidence type="ECO:0000313" key="5">
    <source>
        <dbReference type="Proteomes" id="UP001138708"/>
    </source>
</evidence>
<dbReference type="InterPro" id="IPR013216">
    <property type="entry name" value="Methyltransf_11"/>
</dbReference>
<keyword evidence="2" id="KW-0808">Transferase</keyword>
<dbReference type="EMBL" id="JAAVUP010000001">
    <property type="protein sequence ID" value="NKE15632.1"/>
    <property type="molecule type" value="Genomic_DNA"/>
</dbReference>
<organism evidence="2 5">
    <name type="scientific">Neoroseomonas oryzicola</name>
    <dbReference type="NCBI Taxonomy" id="535904"/>
    <lineage>
        <taxon>Bacteria</taxon>
        <taxon>Pseudomonadati</taxon>
        <taxon>Pseudomonadota</taxon>
        <taxon>Alphaproteobacteria</taxon>
        <taxon>Acetobacterales</taxon>
        <taxon>Acetobacteraceae</taxon>
        <taxon>Neoroseomonas</taxon>
    </lineage>
</organism>
<reference evidence="2" key="3">
    <citation type="journal article" date="2021" name="Syst. Appl. Microbiol.">
        <title>Roseomonas hellenica sp. nov., isolated from roots of wild-growing Alkanna tinctoria.</title>
        <authorList>
            <person name="Rat A."/>
            <person name="Naranjo H.D."/>
            <person name="Lebbe L."/>
            <person name="Cnockaert M."/>
            <person name="Krigas N."/>
            <person name="Grigoriadou K."/>
            <person name="Maloupa E."/>
            <person name="Willems A."/>
        </authorList>
    </citation>
    <scope>NUCLEOTIDE SEQUENCE</scope>
    <source>
        <strain evidence="2">LMG 31161</strain>
    </source>
</reference>
<name>A0A9X9WFX4_9PROT</name>
<dbReference type="Proteomes" id="UP001138708">
    <property type="component" value="Unassembled WGS sequence"/>
</dbReference>
<dbReference type="GO" id="GO:0008757">
    <property type="term" value="F:S-adenosylmethionine-dependent methyltransferase activity"/>
    <property type="evidence" value="ECO:0007669"/>
    <property type="project" value="InterPro"/>
</dbReference>